<comment type="caution">
    <text evidence="2">The sequence shown here is derived from an EMBL/GenBank/DDBJ whole genome shotgun (WGS) entry which is preliminary data.</text>
</comment>
<dbReference type="AlphaFoldDB" id="A0A9Q1J8T3"/>
<name>A0A9Q1J8T3_SYNKA</name>
<accession>A0A9Q1J8T3</accession>
<feature type="region of interest" description="Disordered" evidence="1">
    <location>
        <begin position="1"/>
        <end position="46"/>
    </location>
</feature>
<evidence type="ECO:0000256" key="1">
    <source>
        <dbReference type="SAM" id="MobiDB-lite"/>
    </source>
</evidence>
<evidence type="ECO:0000313" key="2">
    <source>
        <dbReference type="EMBL" id="KAJ8375749.1"/>
    </source>
</evidence>
<proteinExistence type="predicted"/>
<sequence length="107" mass="11906">MDEEVTVGEQAALPRSAQQRTPYRQRDQNRNHNSASCRVQPRPMHASPVSLDAFGLRDPLEYHCTPSQRECVSPCTTGRSTEGSAPECLAVLTRRGSRQEEGSPDHM</sequence>
<dbReference type="EMBL" id="JAINUF010000002">
    <property type="protein sequence ID" value="KAJ8375749.1"/>
    <property type="molecule type" value="Genomic_DNA"/>
</dbReference>
<keyword evidence="3" id="KW-1185">Reference proteome</keyword>
<evidence type="ECO:0000313" key="3">
    <source>
        <dbReference type="Proteomes" id="UP001152622"/>
    </source>
</evidence>
<reference evidence="2" key="1">
    <citation type="journal article" date="2023" name="Science">
        <title>Genome structures resolve the early diversification of teleost fishes.</title>
        <authorList>
            <person name="Parey E."/>
            <person name="Louis A."/>
            <person name="Montfort J."/>
            <person name="Bouchez O."/>
            <person name="Roques C."/>
            <person name="Iampietro C."/>
            <person name="Lluch J."/>
            <person name="Castinel A."/>
            <person name="Donnadieu C."/>
            <person name="Desvignes T."/>
            <person name="Floi Bucao C."/>
            <person name="Jouanno E."/>
            <person name="Wen M."/>
            <person name="Mejri S."/>
            <person name="Dirks R."/>
            <person name="Jansen H."/>
            <person name="Henkel C."/>
            <person name="Chen W.J."/>
            <person name="Zahm M."/>
            <person name="Cabau C."/>
            <person name="Klopp C."/>
            <person name="Thompson A.W."/>
            <person name="Robinson-Rechavi M."/>
            <person name="Braasch I."/>
            <person name="Lecointre G."/>
            <person name="Bobe J."/>
            <person name="Postlethwait J.H."/>
            <person name="Berthelot C."/>
            <person name="Roest Crollius H."/>
            <person name="Guiguen Y."/>
        </authorList>
    </citation>
    <scope>NUCLEOTIDE SEQUENCE</scope>
    <source>
        <strain evidence="2">WJC10195</strain>
    </source>
</reference>
<organism evidence="2 3">
    <name type="scientific">Synaphobranchus kaupii</name>
    <name type="common">Kaup's arrowtooth eel</name>
    <dbReference type="NCBI Taxonomy" id="118154"/>
    <lineage>
        <taxon>Eukaryota</taxon>
        <taxon>Metazoa</taxon>
        <taxon>Chordata</taxon>
        <taxon>Craniata</taxon>
        <taxon>Vertebrata</taxon>
        <taxon>Euteleostomi</taxon>
        <taxon>Actinopterygii</taxon>
        <taxon>Neopterygii</taxon>
        <taxon>Teleostei</taxon>
        <taxon>Anguilliformes</taxon>
        <taxon>Synaphobranchidae</taxon>
        <taxon>Synaphobranchus</taxon>
    </lineage>
</organism>
<protein>
    <submittedName>
        <fullName evidence="2">Uncharacterized protein</fullName>
    </submittedName>
</protein>
<dbReference type="Proteomes" id="UP001152622">
    <property type="component" value="Chromosome 2"/>
</dbReference>
<gene>
    <name evidence="2" type="ORF">SKAU_G00063290</name>
</gene>
<dbReference type="OrthoDB" id="14911at2759"/>